<feature type="transmembrane region" description="Helical" evidence="1">
    <location>
        <begin position="15"/>
        <end position="33"/>
    </location>
</feature>
<evidence type="ECO:0008006" key="4">
    <source>
        <dbReference type="Google" id="ProtNLM"/>
    </source>
</evidence>
<gene>
    <name evidence="2" type="ORF">BJ984_000061</name>
</gene>
<sequence length="474" mass="48536">MSKSNPRDNSTSRDAGFLLAGVIAVPLVTFGAVSGGPNGVVTVLVVAIALASVVAALSNKPVLLIGLLVAASACQRALSALTGSSLALWLDDAVLIGFVVYIVIRLSSRLQGKFSLVLTLVVFVSFLGVALLRSTELSVGFYQLRQVGVPAILLLFGMMVDREALRRASPVVVGFIAVGALYGVLELGGLRLIDPATATGLNAFSTSSIRENGLPAAYRYFLSDGVVLSRVGGLVLNPPSFGILAASGLLWLRFSSMKRGVAFYALAVLFCGMTIASLGRGGFVVLGLALVQPLISRYSGRLAFAVVGLVMGFVAYSEISTQGQSGRHAEGFLFGLTYALTHPLGGGFGLVGNSVASLELEGAASGAAESLAAIFLTAIGWLGLIILAWLLVKGVGAGRTIPGVALTAAVLITLFSETAGGLDAAGPLWILAGAALTQSSAREVIAGVVARGKTDVVAHPRDGAGLRTNIPTLT</sequence>
<feature type="transmembrane region" description="Helical" evidence="1">
    <location>
        <begin position="264"/>
        <end position="290"/>
    </location>
</feature>
<reference evidence="2 3" key="1">
    <citation type="submission" date="2020-07" db="EMBL/GenBank/DDBJ databases">
        <title>Sequencing the genomes of 1000 actinobacteria strains.</title>
        <authorList>
            <person name="Klenk H.-P."/>
        </authorList>
    </citation>
    <scope>NUCLEOTIDE SEQUENCE [LARGE SCALE GENOMIC DNA]</scope>
    <source>
        <strain evidence="2 3">DSM 26474</strain>
    </source>
</reference>
<feature type="transmembrane region" description="Helical" evidence="1">
    <location>
        <begin position="371"/>
        <end position="392"/>
    </location>
</feature>
<dbReference type="RefSeq" id="WP_179546334.1">
    <property type="nucleotide sequence ID" value="NZ_BSEW01000001.1"/>
</dbReference>
<keyword evidence="3" id="KW-1185">Reference proteome</keyword>
<feature type="transmembrane region" description="Helical" evidence="1">
    <location>
        <begin position="172"/>
        <end position="193"/>
    </location>
</feature>
<keyword evidence="1" id="KW-0812">Transmembrane</keyword>
<feature type="transmembrane region" description="Helical" evidence="1">
    <location>
        <begin position="86"/>
        <end position="104"/>
    </location>
</feature>
<name>A0A852SI92_9MICO</name>
<feature type="transmembrane region" description="Helical" evidence="1">
    <location>
        <begin position="39"/>
        <end position="57"/>
    </location>
</feature>
<comment type="caution">
    <text evidence="2">The sequence shown here is derived from an EMBL/GenBank/DDBJ whole genome shotgun (WGS) entry which is preliminary data.</text>
</comment>
<keyword evidence="1" id="KW-1133">Transmembrane helix</keyword>
<feature type="transmembrane region" description="Helical" evidence="1">
    <location>
        <begin position="231"/>
        <end position="252"/>
    </location>
</feature>
<protein>
    <recommendedName>
        <fullName evidence="4">O-antigen ligase domain-containing protein</fullName>
    </recommendedName>
</protein>
<keyword evidence="1" id="KW-0472">Membrane</keyword>
<dbReference type="Proteomes" id="UP000549913">
    <property type="component" value="Unassembled WGS sequence"/>
</dbReference>
<feature type="transmembrane region" description="Helical" evidence="1">
    <location>
        <begin position="140"/>
        <end position="160"/>
    </location>
</feature>
<evidence type="ECO:0000313" key="2">
    <source>
        <dbReference type="EMBL" id="NYD68903.1"/>
    </source>
</evidence>
<feature type="transmembrane region" description="Helical" evidence="1">
    <location>
        <begin position="302"/>
        <end position="319"/>
    </location>
</feature>
<proteinExistence type="predicted"/>
<feature type="transmembrane region" description="Helical" evidence="1">
    <location>
        <begin position="116"/>
        <end position="134"/>
    </location>
</feature>
<evidence type="ECO:0000313" key="3">
    <source>
        <dbReference type="Proteomes" id="UP000549913"/>
    </source>
</evidence>
<organism evidence="2 3">
    <name type="scientific">Herbiconiux flava</name>
    <dbReference type="NCBI Taxonomy" id="881268"/>
    <lineage>
        <taxon>Bacteria</taxon>
        <taxon>Bacillati</taxon>
        <taxon>Actinomycetota</taxon>
        <taxon>Actinomycetes</taxon>
        <taxon>Micrococcales</taxon>
        <taxon>Microbacteriaceae</taxon>
        <taxon>Herbiconiux</taxon>
    </lineage>
</organism>
<evidence type="ECO:0000256" key="1">
    <source>
        <dbReference type="SAM" id="Phobius"/>
    </source>
</evidence>
<dbReference type="AlphaFoldDB" id="A0A852SI92"/>
<accession>A0A852SI92</accession>
<dbReference type="EMBL" id="JACCBM010000001">
    <property type="protein sequence ID" value="NYD68903.1"/>
    <property type="molecule type" value="Genomic_DNA"/>
</dbReference>
<feature type="transmembrane region" description="Helical" evidence="1">
    <location>
        <begin position="331"/>
        <end position="351"/>
    </location>
</feature>